<evidence type="ECO:0008006" key="3">
    <source>
        <dbReference type="Google" id="ProtNLM"/>
    </source>
</evidence>
<accession>A0ABS9UTS5</accession>
<dbReference type="SUPFAM" id="SSF53474">
    <property type="entry name" value="alpha/beta-Hydrolases"/>
    <property type="match status" value="1"/>
</dbReference>
<reference evidence="1" key="1">
    <citation type="submission" date="2022-03" db="EMBL/GenBank/DDBJ databases">
        <title>De novo assembled genomes of Belliella spp. (Cyclobacteriaceae) strains.</title>
        <authorList>
            <person name="Szabo A."/>
            <person name="Korponai K."/>
            <person name="Felfoldi T."/>
        </authorList>
    </citation>
    <scope>NUCLEOTIDE SEQUENCE</scope>
    <source>
        <strain evidence="1">DSM 107340</strain>
    </source>
</reference>
<evidence type="ECO:0000313" key="1">
    <source>
        <dbReference type="EMBL" id="MCH7400025.1"/>
    </source>
</evidence>
<evidence type="ECO:0000313" key="2">
    <source>
        <dbReference type="Proteomes" id="UP001165488"/>
    </source>
</evidence>
<comment type="caution">
    <text evidence="1">The sequence shown here is derived from an EMBL/GenBank/DDBJ whole genome shotgun (WGS) entry which is preliminary data.</text>
</comment>
<organism evidence="1 2">
    <name type="scientific">Belliella calami</name>
    <dbReference type="NCBI Taxonomy" id="2923436"/>
    <lineage>
        <taxon>Bacteria</taxon>
        <taxon>Pseudomonadati</taxon>
        <taxon>Bacteroidota</taxon>
        <taxon>Cytophagia</taxon>
        <taxon>Cytophagales</taxon>
        <taxon>Cyclobacteriaceae</taxon>
        <taxon>Belliella</taxon>
    </lineage>
</organism>
<dbReference type="InterPro" id="IPR029058">
    <property type="entry name" value="AB_hydrolase_fold"/>
</dbReference>
<protein>
    <recommendedName>
        <fullName evidence="3">Alpha/beta hydrolase</fullName>
    </recommendedName>
</protein>
<keyword evidence="2" id="KW-1185">Reference proteome</keyword>
<dbReference type="Proteomes" id="UP001165488">
    <property type="component" value="Unassembled WGS sequence"/>
</dbReference>
<dbReference type="RefSeq" id="WP_241276518.1">
    <property type="nucleotide sequence ID" value="NZ_JAKZGS010000025.1"/>
</dbReference>
<proteinExistence type="predicted"/>
<dbReference type="EMBL" id="JAKZGS010000025">
    <property type="protein sequence ID" value="MCH7400025.1"/>
    <property type="molecule type" value="Genomic_DNA"/>
</dbReference>
<name>A0ABS9UTS5_9BACT</name>
<sequence>MKTVGLLLTLFLTFQATIGGEVDYVLVPIDHNDANGVKIKVDFVFEEGFDPDKETVVVLSDALDGCFANYYQQLDFSDKFNIVYFLGRSYSEEISRLVNYTGQANWSNAYKWLNLDQQAKDLELFRNGVLGSEKIHLLAYASASGIALHYLSIFPDQVSKMLAINPLLFDLQKNMNFRPFEITNGEASQEFIDEKWIKFAWYMGLEESFYGGKRKKNELVDRIYQFNSWDFLLPEVNGEKFQRIAVKVRLFEHTRNYLYEHDESKTIPSVIQWMKNNSMEVWDAFDRQPFRFVGMHYDLLTQFSGKMMIVCSSQNLMINPKTFEGLAEFISNPTMLYIKDAHALQKLYSQPEWPFVLQSFFDSDVKGQIQAFKNLQNIGLIR</sequence>
<gene>
    <name evidence="1" type="ORF">MM236_18670</name>
</gene>
<dbReference type="Gene3D" id="3.40.50.1820">
    <property type="entry name" value="alpha/beta hydrolase"/>
    <property type="match status" value="1"/>
</dbReference>